<comment type="caution">
    <text evidence="2">The sequence shown here is derived from an EMBL/GenBank/DDBJ whole genome shotgun (WGS) entry which is preliminary data.</text>
</comment>
<feature type="region of interest" description="Disordered" evidence="1">
    <location>
        <begin position="1"/>
        <end position="24"/>
    </location>
</feature>
<feature type="region of interest" description="Disordered" evidence="1">
    <location>
        <begin position="112"/>
        <end position="161"/>
    </location>
</feature>
<dbReference type="Proteomes" id="UP000518300">
    <property type="component" value="Unassembled WGS sequence"/>
</dbReference>
<gene>
    <name evidence="2" type="ORF">HG543_27380</name>
</gene>
<evidence type="ECO:0000313" key="2">
    <source>
        <dbReference type="EMBL" id="NMO18557.1"/>
    </source>
</evidence>
<dbReference type="EMBL" id="JABBJJ010000142">
    <property type="protein sequence ID" value="NMO18557.1"/>
    <property type="molecule type" value="Genomic_DNA"/>
</dbReference>
<accession>A0A848LL70</accession>
<organism evidence="2 3">
    <name type="scientific">Pyxidicoccus fallax</name>
    <dbReference type="NCBI Taxonomy" id="394095"/>
    <lineage>
        <taxon>Bacteria</taxon>
        <taxon>Pseudomonadati</taxon>
        <taxon>Myxococcota</taxon>
        <taxon>Myxococcia</taxon>
        <taxon>Myxococcales</taxon>
        <taxon>Cystobacterineae</taxon>
        <taxon>Myxococcaceae</taxon>
        <taxon>Pyxidicoccus</taxon>
    </lineage>
</organism>
<evidence type="ECO:0000256" key="1">
    <source>
        <dbReference type="SAM" id="MobiDB-lite"/>
    </source>
</evidence>
<feature type="compositionally biased region" description="Basic and acidic residues" evidence="1">
    <location>
        <begin position="115"/>
        <end position="124"/>
    </location>
</feature>
<name>A0A848LL70_9BACT</name>
<protein>
    <submittedName>
        <fullName evidence="2">Uncharacterized protein</fullName>
    </submittedName>
</protein>
<proteinExistence type="predicted"/>
<feature type="compositionally biased region" description="Basic and acidic residues" evidence="1">
    <location>
        <begin position="132"/>
        <end position="142"/>
    </location>
</feature>
<reference evidence="2 3" key="1">
    <citation type="submission" date="2020-04" db="EMBL/GenBank/DDBJ databases">
        <title>Draft genome of Pyxidicoccus fallax type strain.</title>
        <authorList>
            <person name="Whitworth D.E."/>
        </authorList>
    </citation>
    <scope>NUCLEOTIDE SEQUENCE [LARGE SCALE GENOMIC DNA]</scope>
    <source>
        <strain evidence="2 3">DSM 14698</strain>
    </source>
</reference>
<evidence type="ECO:0000313" key="3">
    <source>
        <dbReference type="Proteomes" id="UP000518300"/>
    </source>
</evidence>
<sequence>MPHPVSGETPMAGENEAVPQPRKLKKPVEEIRAELMADPDVKEQARMLQIDVADYVAKIIDYAQHPEKPPQLTITPDEELKAKYPGTPTVEELQTYLQDVIDGKVMLNRAQQLDGFEKDPDARFKSALASDQAHKGAPETRKGPSPTDLQADQKKSPPKGS</sequence>
<keyword evidence="3" id="KW-1185">Reference proteome</keyword>
<dbReference type="AlphaFoldDB" id="A0A848LL70"/>